<organism evidence="3">
    <name type="scientific">Caenorhabditis remanei</name>
    <name type="common">Caenorhabditis vulgaris</name>
    <dbReference type="NCBI Taxonomy" id="31234"/>
    <lineage>
        <taxon>Eukaryota</taxon>
        <taxon>Metazoa</taxon>
        <taxon>Ecdysozoa</taxon>
        <taxon>Nematoda</taxon>
        <taxon>Chromadorea</taxon>
        <taxon>Rhabditida</taxon>
        <taxon>Rhabditina</taxon>
        <taxon>Rhabditomorpha</taxon>
        <taxon>Rhabditoidea</taxon>
        <taxon>Rhabditidae</taxon>
        <taxon>Peloderinae</taxon>
        <taxon>Caenorhabditis</taxon>
    </lineage>
</organism>
<keyword evidence="1" id="KW-1133">Transmembrane helix</keyword>
<keyword evidence="1" id="KW-0812">Transmembrane</keyword>
<dbReference type="Proteomes" id="UP000008281">
    <property type="component" value="Unassembled WGS sequence"/>
</dbReference>
<feature type="transmembrane region" description="Helical" evidence="1">
    <location>
        <begin position="119"/>
        <end position="139"/>
    </location>
</feature>
<dbReference type="RefSeq" id="XP_003098349.2">
    <property type="nucleotide sequence ID" value="XM_003098301.2"/>
</dbReference>
<dbReference type="AlphaFoldDB" id="E3MZX3"/>
<reference evidence="2" key="1">
    <citation type="submission" date="2007-07" db="EMBL/GenBank/DDBJ databases">
        <title>PCAP assembly of the Caenorhabditis remanei genome.</title>
        <authorList>
            <consortium name="The Caenorhabditis remanei Sequencing Consortium"/>
            <person name="Wilson R.K."/>
        </authorList>
    </citation>
    <scope>NUCLEOTIDE SEQUENCE [LARGE SCALE GENOMIC DNA]</scope>
    <source>
        <strain evidence="2">PB4641</strain>
    </source>
</reference>
<name>E3MZX3_CAERE</name>
<feature type="transmembrane region" description="Helical" evidence="1">
    <location>
        <begin position="71"/>
        <end position="92"/>
    </location>
</feature>
<feature type="transmembrane region" description="Helical" evidence="1">
    <location>
        <begin position="12"/>
        <end position="30"/>
    </location>
</feature>
<evidence type="ECO:0000313" key="3">
    <source>
        <dbReference type="Proteomes" id="UP000008281"/>
    </source>
</evidence>
<accession>E3MZX3</accession>
<dbReference type="HOGENOM" id="CLU_1023926_0_0_1"/>
<dbReference type="CTD" id="9800849"/>
<dbReference type="GeneID" id="9800849"/>
<dbReference type="EMBL" id="DS268502">
    <property type="protein sequence ID" value="EFP13150.1"/>
    <property type="molecule type" value="Genomic_DNA"/>
</dbReference>
<gene>
    <name evidence="2" type="ORF">CRE_07691</name>
</gene>
<proteinExistence type="predicted"/>
<evidence type="ECO:0000313" key="2">
    <source>
        <dbReference type="EMBL" id="EFP13150.1"/>
    </source>
</evidence>
<protein>
    <submittedName>
        <fullName evidence="2">Uncharacterized protein</fullName>
    </submittedName>
</protein>
<sequence length="272" mass="31141">MNDELLEWVYPGSAYLIYTVLTLSFMSVFREVLINKLFGPEVVIMSYEIFGSVMFCMCLFGEAVIFEYYGYIPMLFVTICHNLLVGMLNMLACDRHYAVLAELKNEGNAINKRTKQGRMALRVIGAVASTFITHIMKMMVVERCLSFEFTTQEAAAYPYTDYLVFIVLFEFSFALVLRLAWTWLPDSGIQVFLPIVYAMIFKSGQRVGKYPMVHPILTLLGVTRNARFDTDCLIHTIILSAGWACGYLLRCEPTTPRRHHPNRRALNMLSTP</sequence>
<keyword evidence="3" id="KW-1185">Reference proteome</keyword>
<dbReference type="KEGG" id="crq:GCK72_004777"/>
<feature type="transmembrane region" description="Helical" evidence="1">
    <location>
        <begin position="159"/>
        <end position="181"/>
    </location>
</feature>
<dbReference type="InParanoid" id="E3MZX3"/>
<feature type="transmembrane region" description="Helical" evidence="1">
    <location>
        <begin position="42"/>
        <end position="65"/>
    </location>
</feature>
<keyword evidence="1" id="KW-0472">Membrane</keyword>
<evidence type="ECO:0000256" key="1">
    <source>
        <dbReference type="SAM" id="Phobius"/>
    </source>
</evidence>